<dbReference type="Ensembl" id="ENSACIT00000027725.1">
    <property type="protein sequence ID" value="ENSACIP00000027017.1"/>
    <property type="gene ID" value="ENSACIG00000020917.1"/>
</dbReference>
<evidence type="ECO:0000256" key="3">
    <source>
        <dbReference type="ARBA" id="ARBA00022741"/>
    </source>
</evidence>
<dbReference type="Pfam" id="PF00069">
    <property type="entry name" value="Pkinase"/>
    <property type="match status" value="1"/>
</dbReference>
<protein>
    <recommendedName>
        <fullName evidence="6">Protein kinase domain-containing protein</fullName>
    </recommendedName>
</protein>
<accession>A0A3Q0SW73</accession>
<organism evidence="7 8">
    <name type="scientific">Amphilophus citrinellus</name>
    <name type="common">Midas cichlid</name>
    <name type="synonym">Cichlasoma citrinellum</name>
    <dbReference type="NCBI Taxonomy" id="61819"/>
    <lineage>
        <taxon>Eukaryota</taxon>
        <taxon>Metazoa</taxon>
        <taxon>Chordata</taxon>
        <taxon>Craniata</taxon>
        <taxon>Vertebrata</taxon>
        <taxon>Euteleostomi</taxon>
        <taxon>Actinopterygii</taxon>
        <taxon>Neopterygii</taxon>
        <taxon>Teleostei</taxon>
        <taxon>Neoteleostei</taxon>
        <taxon>Acanthomorphata</taxon>
        <taxon>Ovalentaria</taxon>
        <taxon>Cichlomorphae</taxon>
        <taxon>Cichliformes</taxon>
        <taxon>Cichlidae</taxon>
        <taxon>New World cichlids</taxon>
        <taxon>Cichlasomatinae</taxon>
        <taxon>Heroini</taxon>
        <taxon>Amphilophus</taxon>
    </lineage>
</organism>
<dbReference type="InterPro" id="IPR000719">
    <property type="entry name" value="Prot_kinase_dom"/>
</dbReference>
<dbReference type="InterPro" id="IPR011009">
    <property type="entry name" value="Kinase-like_dom_sf"/>
</dbReference>
<dbReference type="Proteomes" id="UP000261340">
    <property type="component" value="Unplaced"/>
</dbReference>
<keyword evidence="4" id="KW-0418">Kinase</keyword>
<evidence type="ECO:0000259" key="6">
    <source>
        <dbReference type="PROSITE" id="PS50011"/>
    </source>
</evidence>
<dbReference type="GO" id="GO:0005524">
    <property type="term" value="F:ATP binding"/>
    <property type="evidence" value="ECO:0007669"/>
    <property type="project" value="UniProtKB-KW"/>
</dbReference>
<dbReference type="InterPro" id="IPR050494">
    <property type="entry name" value="Ser_Thr_dual-spec_kinase"/>
</dbReference>
<dbReference type="GO" id="GO:0005634">
    <property type="term" value="C:nucleus"/>
    <property type="evidence" value="ECO:0007669"/>
    <property type="project" value="TreeGrafter"/>
</dbReference>
<evidence type="ECO:0000313" key="8">
    <source>
        <dbReference type="Proteomes" id="UP000261340"/>
    </source>
</evidence>
<reference evidence="7" key="2">
    <citation type="submission" date="2025-09" db="UniProtKB">
        <authorList>
            <consortium name="Ensembl"/>
        </authorList>
    </citation>
    <scope>IDENTIFICATION</scope>
</reference>
<evidence type="ECO:0000313" key="7">
    <source>
        <dbReference type="Ensembl" id="ENSACIP00000027017.1"/>
    </source>
</evidence>
<proteinExistence type="predicted"/>
<evidence type="ECO:0000256" key="2">
    <source>
        <dbReference type="ARBA" id="ARBA00022679"/>
    </source>
</evidence>
<keyword evidence="3" id="KW-0547">Nucleotide-binding</keyword>
<dbReference type="GO" id="GO:0004713">
    <property type="term" value="F:protein tyrosine kinase activity"/>
    <property type="evidence" value="ECO:0007669"/>
    <property type="project" value="TreeGrafter"/>
</dbReference>
<evidence type="ECO:0000256" key="5">
    <source>
        <dbReference type="ARBA" id="ARBA00022840"/>
    </source>
</evidence>
<dbReference type="PROSITE" id="PS00108">
    <property type="entry name" value="PROTEIN_KINASE_ST"/>
    <property type="match status" value="1"/>
</dbReference>
<dbReference type="SUPFAM" id="SSF56112">
    <property type="entry name" value="Protein kinase-like (PK-like)"/>
    <property type="match status" value="1"/>
</dbReference>
<dbReference type="PROSITE" id="PS50011">
    <property type="entry name" value="PROTEIN_KINASE_DOM"/>
    <property type="match status" value="1"/>
</dbReference>
<feature type="domain" description="Protein kinase" evidence="6">
    <location>
        <begin position="1"/>
        <end position="205"/>
    </location>
</feature>
<dbReference type="Gene3D" id="1.10.510.10">
    <property type="entry name" value="Transferase(Phosphotransferase) domain 1"/>
    <property type="match status" value="1"/>
</dbReference>
<dbReference type="PANTHER" id="PTHR24058">
    <property type="entry name" value="DUAL SPECIFICITY PROTEIN KINASE"/>
    <property type="match status" value="1"/>
</dbReference>
<name>A0A3Q0SW73_AMPCI</name>
<dbReference type="SMART" id="SM00220">
    <property type="entry name" value="S_TKc"/>
    <property type="match status" value="1"/>
</dbReference>
<dbReference type="AlphaFoldDB" id="A0A3Q0SW73"/>
<keyword evidence="8" id="KW-1185">Reference proteome</keyword>
<keyword evidence="2" id="KW-0808">Transferase</keyword>
<keyword evidence="1" id="KW-0723">Serine/threonine-protein kinase</keyword>
<dbReference type="GO" id="GO:0004674">
    <property type="term" value="F:protein serine/threonine kinase activity"/>
    <property type="evidence" value="ECO:0007669"/>
    <property type="project" value="UniProtKB-KW"/>
</dbReference>
<keyword evidence="5" id="KW-0067">ATP-binding</keyword>
<sequence length="244" mass="27566">FEVHNEMKLFTLLGFYISCKEIINEVRPILHQLTNALSHLTSMGIVHADLKPGNVMVVDRHRSPITVKVIDFGLACPVSAVGPGVCVQTLWYRAPEVMLHDVFNQAIDMWSLGLIAAELATGLPLYPGNMDFDVLGFIIETQGQPPDHVLDRGFFTYYYFIQQNCSNQMGHHSGQDLLVSLIKQMLHLDASLRITPLEVLRHPFFNPDLSQNCHHVAVDQSQSAPVRSQLVPNWLCCGYLWRNF</sequence>
<dbReference type="PANTHER" id="PTHR24058:SF17">
    <property type="entry name" value="HOMEODOMAIN INTERACTING PROTEIN KINASE, ISOFORM D"/>
    <property type="match status" value="1"/>
</dbReference>
<evidence type="ECO:0000256" key="1">
    <source>
        <dbReference type="ARBA" id="ARBA00022527"/>
    </source>
</evidence>
<reference evidence="7" key="1">
    <citation type="submission" date="2025-08" db="UniProtKB">
        <authorList>
            <consortium name="Ensembl"/>
        </authorList>
    </citation>
    <scope>IDENTIFICATION</scope>
</reference>
<dbReference type="InterPro" id="IPR008271">
    <property type="entry name" value="Ser/Thr_kinase_AS"/>
</dbReference>
<dbReference type="GeneTree" id="ENSGT00940000157742"/>
<dbReference type="GO" id="GO:0005737">
    <property type="term" value="C:cytoplasm"/>
    <property type="evidence" value="ECO:0007669"/>
    <property type="project" value="TreeGrafter"/>
</dbReference>
<dbReference type="STRING" id="61819.ENSACIP00000027017"/>
<evidence type="ECO:0000256" key="4">
    <source>
        <dbReference type="ARBA" id="ARBA00022777"/>
    </source>
</evidence>